<evidence type="ECO:0000259" key="1">
    <source>
        <dbReference type="PROSITE" id="PS51186"/>
    </source>
</evidence>
<dbReference type="Proteomes" id="UP000536624">
    <property type="component" value="Unassembled WGS sequence"/>
</dbReference>
<accession>A0A7X6AX24</accession>
<dbReference type="Gene3D" id="3.40.630.30">
    <property type="match status" value="1"/>
</dbReference>
<protein>
    <recommendedName>
        <fullName evidence="1">N-acetyltransferase domain-containing protein</fullName>
    </recommendedName>
</protein>
<dbReference type="PROSITE" id="PS51186">
    <property type="entry name" value="GNAT"/>
    <property type="match status" value="1"/>
</dbReference>
<proteinExistence type="predicted"/>
<evidence type="ECO:0000313" key="3">
    <source>
        <dbReference type="Proteomes" id="UP000536624"/>
    </source>
</evidence>
<dbReference type="InterPro" id="IPR016181">
    <property type="entry name" value="Acyl_CoA_acyltransferase"/>
</dbReference>
<comment type="caution">
    <text evidence="2">The sequence shown here is derived from an EMBL/GenBank/DDBJ whole genome shotgun (WGS) entry which is preliminary data.</text>
</comment>
<dbReference type="CDD" id="cd04301">
    <property type="entry name" value="NAT_SF"/>
    <property type="match status" value="1"/>
</dbReference>
<dbReference type="EMBL" id="JAALLH010000001">
    <property type="protein sequence ID" value="NIY65528.1"/>
    <property type="molecule type" value="Genomic_DNA"/>
</dbReference>
<feature type="domain" description="N-acetyltransferase" evidence="1">
    <location>
        <begin position="1"/>
        <end position="128"/>
    </location>
</feature>
<evidence type="ECO:0000313" key="2">
    <source>
        <dbReference type="EMBL" id="NIY65528.1"/>
    </source>
</evidence>
<dbReference type="SUPFAM" id="SSF55729">
    <property type="entry name" value="Acyl-CoA N-acyltransferases (Nat)"/>
    <property type="match status" value="1"/>
</dbReference>
<gene>
    <name evidence="2" type="ORF">SMALB_3529</name>
</gene>
<dbReference type="InterPro" id="IPR000182">
    <property type="entry name" value="GNAT_dom"/>
</dbReference>
<name>A0A7X6AX24_STRMQ</name>
<dbReference type="GO" id="GO:0016747">
    <property type="term" value="F:acyltransferase activity, transferring groups other than amino-acyl groups"/>
    <property type="evidence" value="ECO:0007669"/>
    <property type="project" value="InterPro"/>
</dbReference>
<organism evidence="2 3">
    <name type="scientific">Streptomyces malaysiensis</name>
    <dbReference type="NCBI Taxonomy" id="92644"/>
    <lineage>
        <taxon>Bacteria</taxon>
        <taxon>Bacillati</taxon>
        <taxon>Actinomycetota</taxon>
        <taxon>Actinomycetes</taxon>
        <taxon>Kitasatosporales</taxon>
        <taxon>Streptomycetaceae</taxon>
        <taxon>Streptomyces</taxon>
        <taxon>Streptomyces violaceusniger group</taxon>
    </lineage>
</organism>
<reference evidence="2 3" key="1">
    <citation type="submission" date="2020-02" db="EMBL/GenBank/DDBJ databases">
        <title>Streptomyces malaysiensis DSM14702 (JHCC583434, PFL_A843) Genome sequencing and assembly.</title>
        <authorList>
            <person name="Samborskyy M."/>
        </authorList>
    </citation>
    <scope>NUCLEOTIDE SEQUENCE [LARGE SCALE GENOMIC DNA]</scope>
    <source>
        <strain evidence="2 3">DSM 14702</strain>
    </source>
</reference>
<dbReference type="AlphaFoldDB" id="A0A7X6AX24"/>
<sequence>MYWPPRHPTGHRSLRIFDRGGYDIGRLVWLVCDTCRVGSINKISIDPDEHRKGLGRRLIRRALADGPGYTWQTTGQSPEAKKFFPALEKELNVAFPEYGGVCKHLAPPPGYRPPPPGRRPCPVLERNL</sequence>